<accession>A0ABD2XZ37</accession>
<dbReference type="PANTHER" id="PTHR24299">
    <property type="entry name" value="CYTOCHROME P450 FAMILY 1"/>
    <property type="match status" value="1"/>
</dbReference>
<dbReference type="AlphaFoldDB" id="A0ABD2XZ37"/>
<dbReference type="PANTHER" id="PTHR24299:SF58">
    <property type="entry name" value="CYTOCHROME P450"/>
    <property type="match status" value="1"/>
</dbReference>
<proteinExistence type="predicted"/>
<sequence length="113" mass="13379">MAKEILQKKIKNQAFLGRPVPDAITVETDYEHSIAWLSGDPQWRKLCNSQVVTTQRLDALQELRLQMMENMVQACDRSSRNYLYWETSVWYDVELVVQHDVFGRYARSKIRRS</sequence>
<name>A0ABD2XZ37_9GENT</name>
<organism evidence="1 2">
    <name type="scientific">Cinchona calisaya</name>
    <dbReference type="NCBI Taxonomy" id="153742"/>
    <lineage>
        <taxon>Eukaryota</taxon>
        <taxon>Viridiplantae</taxon>
        <taxon>Streptophyta</taxon>
        <taxon>Embryophyta</taxon>
        <taxon>Tracheophyta</taxon>
        <taxon>Spermatophyta</taxon>
        <taxon>Magnoliopsida</taxon>
        <taxon>eudicotyledons</taxon>
        <taxon>Gunneridae</taxon>
        <taxon>Pentapetalae</taxon>
        <taxon>asterids</taxon>
        <taxon>lamiids</taxon>
        <taxon>Gentianales</taxon>
        <taxon>Rubiaceae</taxon>
        <taxon>Cinchonoideae</taxon>
        <taxon>Cinchoneae</taxon>
        <taxon>Cinchona</taxon>
    </lineage>
</organism>
<reference evidence="1 2" key="1">
    <citation type="submission" date="2024-11" db="EMBL/GenBank/DDBJ databases">
        <title>A near-complete genome assembly of Cinchona calisaya.</title>
        <authorList>
            <person name="Lian D.C."/>
            <person name="Zhao X.W."/>
            <person name="Wei L."/>
        </authorList>
    </citation>
    <scope>NUCLEOTIDE SEQUENCE [LARGE SCALE GENOMIC DNA]</scope>
    <source>
        <tissue evidence="1">Nenye</tissue>
    </source>
</reference>
<protein>
    <submittedName>
        <fullName evidence="1">Uncharacterized protein</fullName>
    </submittedName>
</protein>
<comment type="caution">
    <text evidence="1">The sequence shown here is derived from an EMBL/GenBank/DDBJ whole genome shotgun (WGS) entry which is preliminary data.</text>
</comment>
<evidence type="ECO:0000313" key="2">
    <source>
        <dbReference type="Proteomes" id="UP001630127"/>
    </source>
</evidence>
<gene>
    <name evidence="1" type="ORF">ACH5RR_041470</name>
</gene>
<evidence type="ECO:0000313" key="1">
    <source>
        <dbReference type="EMBL" id="KAL3498738.1"/>
    </source>
</evidence>
<keyword evidence="2" id="KW-1185">Reference proteome</keyword>
<dbReference type="EMBL" id="JBJUIK010000017">
    <property type="protein sequence ID" value="KAL3498738.1"/>
    <property type="molecule type" value="Genomic_DNA"/>
</dbReference>
<dbReference type="Proteomes" id="UP001630127">
    <property type="component" value="Unassembled WGS sequence"/>
</dbReference>